<dbReference type="AlphaFoldDB" id="A0A0J9XH38"/>
<feature type="transmembrane region" description="Helical" evidence="8">
    <location>
        <begin position="348"/>
        <end position="369"/>
    </location>
</feature>
<dbReference type="PRINTS" id="PR00171">
    <property type="entry name" value="SUGRTRNSPORT"/>
</dbReference>
<feature type="transmembrane region" description="Helical" evidence="8">
    <location>
        <begin position="311"/>
        <end position="336"/>
    </location>
</feature>
<evidence type="ECO:0000256" key="5">
    <source>
        <dbReference type="ARBA" id="ARBA00022989"/>
    </source>
</evidence>
<dbReference type="GO" id="GO:0005351">
    <property type="term" value="F:carbohydrate:proton symporter activity"/>
    <property type="evidence" value="ECO:0007669"/>
    <property type="project" value="TreeGrafter"/>
</dbReference>
<dbReference type="SUPFAM" id="SSF103473">
    <property type="entry name" value="MFS general substrate transporter"/>
    <property type="match status" value="1"/>
</dbReference>
<dbReference type="STRING" id="1173061.A0A0J9XH38"/>
<dbReference type="InterPro" id="IPR036259">
    <property type="entry name" value="MFS_trans_sf"/>
</dbReference>
<evidence type="ECO:0000256" key="1">
    <source>
        <dbReference type="ARBA" id="ARBA00004141"/>
    </source>
</evidence>
<gene>
    <name evidence="10" type="ORF">BN980_GECA17s01033g</name>
</gene>
<feature type="transmembrane region" description="Helical" evidence="8">
    <location>
        <begin position="204"/>
        <end position="224"/>
    </location>
</feature>
<dbReference type="InterPro" id="IPR005829">
    <property type="entry name" value="Sugar_transporter_CS"/>
</dbReference>
<dbReference type="Proteomes" id="UP000242525">
    <property type="component" value="Unassembled WGS sequence"/>
</dbReference>
<feature type="transmembrane region" description="Helical" evidence="8">
    <location>
        <begin position="478"/>
        <end position="498"/>
    </location>
</feature>
<dbReference type="PANTHER" id="PTHR48022">
    <property type="entry name" value="PLASTIDIC GLUCOSE TRANSPORTER 4"/>
    <property type="match status" value="1"/>
</dbReference>
<feature type="transmembrane region" description="Helical" evidence="8">
    <location>
        <begin position="165"/>
        <end position="184"/>
    </location>
</feature>
<keyword evidence="5 8" id="KW-1133">Transmembrane helix</keyword>
<keyword evidence="3 7" id="KW-0813">Transport</keyword>
<dbReference type="InterPro" id="IPR005828">
    <property type="entry name" value="MFS_sugar_transport-like"/>
</dbReference>
<feature type="transmembrane region" description="Helical" evidence="8">
    <location>
        <begin position="376"/>
        <end position="396"/>
    </location>
</feature>
<evidence type="ECO:0000313" key="10">
    <source>
        <dbReference type="EMBL" id="CDO56848.1"/>
    </source>
</evidence>
<dbReference type="Pfam" id="PF00083">
    <property type="entry name" value="Sugar_tr"/>
    <property type="match status" value="1"/>
</dbReference>
<evidence type="ECO:0000313" key="11">
    <source>
        <dbReference type="Proteomes" id="UP000242525"/>
    </source>
</evidence>
<reference evidence="10" key="1">
    <citation type="submission" date="2014-03" db="EMBL/GenBank/DDBJ databases">
        <authorList>
            <person name="Casaregola S."/>
        </authorList>
    </citation>
    <scope>NUCLEOTIDE SEQUENCE [LARGE SCALE GENOMIC DNA]</scope>
    <source>
        <strain evidence="10">CLIB 918</strain>
    </source>
</reference>
<sequence>MAAGGNTSGPLVSKRDVLVKSQGMKAILENSRVFLIAVFASLGGLVYGYNQGMFGQILSMHSFGETIAYESISNTTTRGLLTAILELGAWVGSLANGYVADKLGRKLSVDIAVVIFCAGVIVQACAKNKDYILGGRFVTGIGVGALSMLVPLYNAELAPPEIRGGMVVLQQLSITFGIMVSYWIGYGTNYIGGTGEGQSDAAWLIPICIQIAPAVLLAVGMLFMPQSPRWLMNQGRNEECLNTIAKLRGLPADSEVVSLEYLEIKAQYLFDEETKAELYPDCLDGSTKSNFKLFFKSYATLFKGATFKRTIVAIMIMTFQQWSGINGVLYYAPFIFKDLGLSGTTTSLLASGVVGIVMFVATIPAVIFIDKLGRRPLLIAGAIGMAISHFVVAGIIGGYEGEIDQHKVAAWVAVVFIWIFVVHFGYSWGGGAWVLISEVFPLGLRAKGVAIGASFNWLNNFAVAMATPDMIATMKYGAYIFFGIICILGAAYVTFLVPETKGVSLEEMDEIFKDESGQGQRDLERMQRIWGELGLLGDSIPNVVEKEAINKISEDAHVEKA</sequence>
<dbReference type="PROSITE" id="PS50850">
    <property type="entry name" value="MFS"/>
    <property type="match status" value="1"/>
</dbReference>
<feature type="transmembrane region" description="Helical" evidence="8">
    <location>
        <begin position="107"/>
        <end position="126"/>
    </location>
</feature>
<evidence type="ECO:0000256" key="4">
    <source>
        <dbReference type="ARBA" id="ARBA00022692"/>
    </source>
</evidence>
<protein>
    <submittedName>
        <fullName evidence="10">Similar to Saccharomyces cerevisiae YMR011W HXT2 High-affinity glucose transporter of the major facilitator superfamily</fullName>
    </submittedName>
</protein>
<dbReference type="InterPro" id="IPR050360">
    <property type="entry name" value="MFS_Sugar_Transporters"/>
</dbReference>
<dbReference type="OrthoDB" id="6612291at2759"/>
<dbReference type="Gene3D" id="1.20.1250.20">
    <property type="entry name" value="MFS general substrate transporter like domains"/>
    <property type="match status" value="1"/>
</dbReference>
<keyword evidence="10" id="KW-0762">Sugar transport</keyword>
<dbReference type="InterPro" id="IPR020846">
    <property type="entry name" value="MFS_dom"/>
</dbReference>
<dbReference type="InterPro" id="IPR003663">
    <property type="entry name" value="Sugar/inositol_transpt"/>
</dbReference>
<evidence type="ECO:0000259" key="9">
    <source>
        <dbReference type="PROSITE" id="PS50850"/>
    </source>
</evidence>
<feature type="transmembrane region" description="Helical" evidence="8">
    <location>
        <begin position="408"/>
        <end position="436"/>
    </location>
</feature>
<dbReference type="GO" id="GO:0016020">
    <property type="term" value="C:membrane"/>
    <property type="evidence" value="ECO:0007669"/>
    <property type="project" value="UniProtKB-SubCell"/>
</dbReference>
<keyword evidence="11" id="KW-1185">Reference proteome</keyword>
<keyword evidence="4 8" id="KW-0812">Transmembrane</keyword>
<dbReference type="EMBL" id="CCBN010000017">
    <property type="protein sequence ID" value="CDO56848.1"/>
    <property type="molecule type" value="Genomic_DNA"/>
</dbReference>
<feature type="domain" description="Major facilitator superfamily (MFS) profile" evidence="9">
    <location>
        <begin position="36"/>
        <end position="501"/>
    </location>
</feature>
<dbReference type="PANTHER" id="PTHR48022:SF2">
    <property type="entry name" value="PLASTIDIC GLUCOSE TRANSPORTER 4"/>
    <property type="match status" value="1"/>
</dbReference>
<name>A0A0J9XH38_GEOCN</name>
<evidence type="ECO:0000256" key="2">
    <source>
        <dbReference type="ARBA" id="ARBA00010992"/>
    </source>
</evidence>
<proteinExistence type="inferred from homology"/>
<keyword evidence="6 8" id="KW-0472">Membrane</keyword>
<evidence type="ECO:0000256" key="7">
    <source>
        <dbReference type="RuleBase" id="RU003346"/>
    </source>
</evidence>
<dbReference type="PROSITE" id="PS00217">
    <property type="entry name" value="SUGAR_TRANSPORT_2"/>
    <property type="match status" value="1"/>
</dbReference>
<feature type="transmembrane region" description="Helical" evidence="8">
    <location>
        <begin position="80"/>
        <end position="100"/>
    </location>
</feature>
<accession>A0A0J9XH38</accession>
<feature type="transmembrane region" description="Helical" evidence="8">
    <location>
        <begin position="33"/>
        <end position="50"/>
    </location>
</feature>
<evidence type="ECO:0000256" key="8">
    <source>
        <dbReference type="SAM" id="Phobius"/>
    </source>
</evidence>
<dbReference type="CDD" id="cd17356">
    <property type="entry name" value="MFS_HXT"/>
    <property type="match status" value="1"/>
</dbReference>
<evidence type="ECO:0000256" key="6">
    <source>
        <dbReference type="ARBA" id="ARBA00023136"/>
    </source>
</evidence>
<dbReference type="FunFam" id="1.20.1250.20:FF:000026">
    <property type="entry name" value="MFS quinate transporter QutD"/>
    <property type="match status" value="1"/>
</dbReference>
<organism evidence="10 11">
    <name type="scientific">Geotrichum candidum</name>
    <name type="common">Oospora lactis</name>
    <name type="synonym">Dipodascus geotrichum</name>
    <dbReference type="NCBI Taxonomy" id="1173061"/>
    <lineage>
        <taxon>Eukaryota</taxon>
        <taxon>Fungi</taxon>
        <taxon>Dikarya</taxon>
        <taxon>Ascomycota</taxon>
        <taxon>Saccharomycotina</taxon>
        <taxon>Dipodascomycetes</taxon>
        <taxon>Dipodascales</taxon>
        <taxon>Dipodascaceae</taxon>
        <taxon>Geotrichum</taxon>
    </lineage>
</organism>
<comment type="similarity">
    <text evidence="2 7">Belongs to the major facilitator superfamily. Sugar transporter (TC 2.A.1.1) family.</text>
</comment>
<dbReference type="PROSITE" id="PS00216">
    <property type="entry name" value="SUGAR_TRANSPORT_1"/>
    <property type="match status" value="1"/>
</dbReference>
<feature type="transmembrane region" description="Helical" evidence="8">
    <location>
        <begin position="132"/>
        <end position="153"/>
    </location>
</feature>
<evidence type="ECO:0000256" key="3">
    <source>
        <dbReference type="ARBA" id="ARBA00022448"/>
    </source>
</evidence>
<comment type="subcellular location">
    <subcellularLocation>
        <location evidence="1">Membrane</location>
        <topology evidence="1">Multi-pass membrane protein</topology>
    </subcellularLocation>
</comment>
<dbReference type="NCBIfam" id="TIGR00879">
    <property type="entry name" value="SP"/>
    <property type="match status" value="1"/>
</dbReference>
<comment type="caution">
    <text evidence="10">The sequence shown here is derived from an EMBL/GenBank/DDBJ whole genome shotgun (WGS) entry which is preliminary data.</text>
</comment>